<dbReference type="PANTHER" id="PTHR43798">
    <property type="entry name" value="MONOACYLGLYCEROL LIPASE"/>
    <property type="match status" value="1"/>
</dbReference>
<dbReference type="Gene3D" id="3.40.50.1820">
    <property type="entry name" value="alpha/beta hydrolase"/>
    <property type="match status" value="1"/>
</dbReference>
<evidence type="ECO:0000256" key="1">
    <source>
        <dbReference type="ARBA" id="ARBA00022801"/>
    </source>
</evidence>
<organism evidence="3 4">
    <name type="scientific">Chryseolinea soli</name>
    <dbReference type="NCBI Taxonomy" id="2321403"/>
    <lineage>
        <taxon>Bacteria</taxon>
        <taxon>Pseudomonadati</taxon>
        <taxon>Bacteroidota</taxon>
        <taxon>Cytophagia</taxon>
        <taxon>Cytophagales</taxon>
        <taxon>Fulvivirgaceae</taxon>
        <taxon>Chryseolinea</taxon>
    </lineage>
</organism>
<dbReference type="AlphaFoldDB" id="A0A385SYJ4"/>
<dbReference type="GO" id="GO:0016020">
    <property type="term" value="C:membrane"/>
    <property type="evidence" value="ECO:0007669"/>
    <property type="project" value="TreeGrafter"/>
</dbReference>
<keyword evidence="4" id="KW-1185">Reference proteome</keyword>
<dbReference type="InterPro" id="IPR029058">
    <property type="entry name" value="AB_hydrolase_fold"/>
</dbReference>
<dbReference type="Proteomes" id="UP000266183">
    <property type="component" value="Chromosome"/>
</dbReference>
<evidence type="ECO:0000313" key="4">
    <source>
        <dbReference type="Proteomes" id="UP000266183"/>
    </source>
</evidence>
<keyword evidence="1 3" id="KW-0378">Hydrolase</keyword>
<dbReference type="InterPro" id="IPR050266">
    <property type="entry name" value="AB_hydrolase_sf"/>
</dbReference>
<protein>
    <submittedName>
        <fullName evidence="3">Alpha/beta hydrolase</fullName>
    </submittedName>
</protein>
<name>A0A385SYJ4_9BACT</name>
<dbReference type="GO" id="GO:0016787">
    <property type="term" value="F:hydrolase activity"/>
    <property type="evidence" value="ECO:0007669"/>
    <property type="project" value="UniProtKB-KW"/>
</dbReference>
<dbReference type="KEGG" id="chk:D4L85_33360"/>
<dbReference type="RefSeq" id="WP_119758428.1">
    <property type="nucleotide sequence ID" value="NZ_CP032382.1"/>
</dbReference>
<dbReference type="OrthoDB" id="2247630at2"/>
<reference evidence="4" key="1">
    <citation type="submission" date="2018-09" db="EMBL/GenBank/DDBJ databases">
        <title>Chryseolinea sp. KIS68-18 isolated from soil.</title>
        <authorList>
            <person name="Weon H.-Y."/>
            <person name="Kwon S.-W."/>
            <person name="Lee S.A."/>
        </authorList>
    </citation>
    <scope>NUCLEOTIDE SEQUENCE [LARGE SCALE GENOMIC DNA]</scope>
    <source>
        <strain evidence="4">KIS68-18</strain>
    </source>
</reference>
<feature type="domain" description="AB hydrolase-1" evidence="2">
    <location>
        <begin position="90"/>
        <end position="308"/>
    </location>
</feature>
<evidence type="ECO:0000259" key="2">
    <source>
        <dbReference type="Pfam" id="PF12697"/>
    </source>
</evidence>
<evidence type="ECO:0000313" key="3">
    <source>
        <dbReference type="EMBL" id="AYB35177.1"/>
    </source>
</evidence>
<dbReference type="PANTHER" id="PTHR43798:SF31">
    <property type="entry name" value="AB HYDROLASE SUPERFAMILY PROTEIN YCLE"/>
    <property type="match status" value="1"/>
</dbReference>
<accession>A0A385SYJ4</accession>
<proteinExistence type="predicted"/>
<sequence>MEWAFKIRCSTNHSFGDGRPGKFYRFILTHFNRNKNMKKTTLFIFVGLQLLFMNCGEEKKKIDYGSNGGAYINIRGKKVYYEEYGSGMPLLLLSGGGHSRSIKDFERCIPGLSQHFRIIAPDTPAQGRSEQPDSISYEILTETMSQLIDFLSVDSLYVMGWSDGGIVGILLAERRADKVKKVIAVGANNGKRGFNIPAGIPLDSVVPPSKEVFEKLNKQLIEDYSKLPGKDWVKLLESLSKMVYADEYFSKSIYDSIKIPVMIVVGDRDDISIQHGEEMYRSIKGSQFFVLPNTSHEVFKEQPELINQVAIDFFNETLRKASSR</sequence>
<dbReference type="EMBL" id="CP032382">
    <property type="protein sequence ID" value="AYB35177.1"/>
    <property type="molecule type" value="Genomic_DNA"/>
</dbReference>
<gene>
    <name evidence="3" type="ORF">D4L85_33360</name>
</gene>
<dbReference type="InterPro" id="IPR000073">
    <property type="entry name" value="AB_hydrolase_1"/>
</dbReference>
<dbReference type="SUPFAM" id="SSF53474">
    <property type="entry name" value="alpha/beta-Hydrolases"/>
    <property type="match status" value="1"/>
</dbReference>
<dbReference type="Pfam" id="PF12697">
    <property type="entry name" value="Abhydrolase_6"/>
    <property type="match status" value="1"/>
</dbReference>